<comment type="caution">
    <text evidence="1">The sequence shown here is derived from an EMBL/GenBank/DDBJ whole genome shotgun (WGS) entry which is preliminary data.</text>
</comment>
<name>D0WCB9_NEILA</name>
<reference evidence="1 2" key="1">
    <citation type="submission" date="2009-10" db="EMBL/GenBank/DDBJ databases">
        <authorList>
            <person name="Weinstock G."/>
            <person name="Sodergren E."/>
            <person name="Clifton S."/>
            <person name="Fulton L."/>
            <person name="Fulton B."/>
            <person name="Courtney L."/>
            <person name="Fronick C."/>
            <person name="Harrison M."/>
            <person name="Strong C."/>
            <person name="Farmer C."/>
            <person name="Delahaunty K."/>
            <person name="Markovic C."/>
            <person name="Hall O."/>
            <person name="Minx P."/>
            <person name="Tomlinson C."/>
            <person name="Mitreva M."/>
            <person name="Nelson J."/>
            <person name="Hou S."/>
            <person name="Wollam A."/>
            <person name="Pepin K.H."/>
            <person name="Johnson M."/>
            <person name="Bhonagiri V."/>
            <person name="Nash W.E."/>
            <person name="Warren W."/>
            <person name="Chinwalla A."/>
            <person name="Mardis E.R."/>
            <person name="Wilson R.K."/>
        </authorList>
    </citation>
    <scope>NUCLEOTIDE SEQUENCE [LARGE SCALE GENOMIC DNA]</scope>
    <source>
        <strain evidence="1 2">ATCC 23970</strain>
    </source>
</reference>
<accession>D0WCB9</accession>
<evidence type="ECO:0000313" key="2">
    <source>
        <dbReference type="Proteomes" id="UP000003843"/>
    </source>
</evidence>
<proteinExistence type="predicted"/>
<dbReference type="Proteomes" id="UP000003843">
    <property type="component" value="Unassembled WGS sequence"/>
</dbReference>
<protein>
    <submittedName>
        <fullName evidence="1">Uncharacterized protein</fullName>
    </submittedName>
</protein>
<sequence>MQPYAIEFRNIFTELQRQTLFQGVAVITLARTVCQTGMMPRNAKRHELADSNAAPTLKSDFCPGGRMVDRLTPAI</sequence>
<organism evidence="1 2">
    <name type="scientific">Neisseria lactamica ATCC 23970</name>
    <dbReference type="NCBI Taxonomy" id="546265"/>
    <lineage>
        <taxon>Bacteria</taxon>
        <taxon>Pseudomonadati</taxon>
        <taxon>Pseudomonadota</taxon>
        <taxon>Betaproteobacteria</taxon>
        <taxon>Neisseriales</taxon>
        <taxon>Neisseriaceae</taxon>
        <taxon>Neisseria</taxon>
    </lineage>
</organism>
<dbReference type="EMBL" id="ACEQ02000031">
    <property type="protein sequence ID" value="EEZ74752.1"/>
    <property type="molecule type" value="Genomic_DNA"/>
</dbReference>
<dbReference type="AlphaFoldDB" id="D0WCB9"/>
<evidence type="ECO:0000313" key="1">
    <source>
        <dbReference type="EMBL" id="EEZ74752.1"/>
    </source>
</evidence>
<gene>
    <name evidence="1" type="ORF">NEILACOT_05200</name>
</gene>